<evidence type="ECO:0000256" key="4">
    <source>
        <dbReference type="ARBA" id="ARBA00022679"/>
    </source>
</evidence>
<evidence type="ECO:0000259" key="10">
    <source>
        <dbReference type="SMART" id="SM00387"/>
    </source>
</evidence>
<dbReference type="GO" id="GO:0046983">
    <property type="term" value="F:protein dimerization activity"/>
    <property type="evidence" value="ECO:0007669"/>
    <property type="project" value="InterPro"/>
</dbReference>
<dbReference type="Gene3D" id="1.20.5.1930">
    <property type="match status" value="1"/>
</dbReference>
<dbReference type="InterPro" id="IPR003594">
    <property type="entry name" value="HATPase_dom"/>
</dbReference>
<dbReference type="AlphaFoldDB" id="A0A7W8VE34"/>
<name>A0A7W8VE34_9ACTN</name>
<sequence>MISRERYGPLIDAALAVGVTALMVLAAAASGERPARPVDGVTVGILAAVGAWAAAARHAPRTALIGAALGYFAAMTLDVPGFSPAPAVGVQLFTTALAGYRWWALGTAGALVVLELPARIFGTGPETPVEAAADLVEHGALLALLPLLAELIRGRRALREGTARRLEAAERERRRRTAAERLRTARDLHDVLAHTVTVIGIHAGVAAHSIDDRPAEAKEAIERVRAANREAMRDLRSTIRVLRDSPGGREPEPPPGLTGLDDLVASARAAGVDAVLEMRGNIGALRPAAALTAYRVAQEAVTNALRHSGAASLRVEVSVEEDALLVAVSDDGAGASAADRPSEGSGSGLPGMAERVGALDGELAYGPGDGGRGWSVRARIPHPERPG</sequence>
<dbReference type="GO" id="GO:0016020">
    <property type="term" value="C:membrane"/>
    <property type="evidence" value="ECO:0007669"/>
    <property type="project" value="InterPro"/>
</dbReference>
<evidence type="ECO:0000256" key="3">
    <source>
        <dbReference type="ARBA" id="ARBA00022553"/>
    </source>
</evidence>
<dbReference type="Pfam" id="PF02518">
    <property type="entry name" value="HATPase_c"/>
    <property type="match status" value="1"/>
</dbReference>
<protein>
    <recommendedName>
        <fullName evidence="2">histidine kinase</fullName>
        <ecNumber evidence="2">2.7.13.3</ecNumber>
    </recommendedName>
</protein>
<evidence type="ECO:0000256" key="8">
    <source>
        <dbReference type="ARBA" id="ARBA00023012"/>
    </source>
</evidence>
<feature type="region of interest" description="Disordered" evidence="9">
    <location>
        <begin position="332"/>
        <end position="387"/>
    </location>
</feature>
<feature type="domain" description="Histidine kinase/HSP90-like ATPase" evidence="10">
    <location>
        <begin position="288"/>
        <end position="384"/>
    </location>
</feature>
<keyword evidence="3" id="KW-0597">Phosphoprotein</keyword>
<keyword evidence="8" id="KW-0902">Two-component regulatory system</keyword>
<evidence type="ECO:0000256" key="2">
    <source>
        <dbReference type="ARBA" id="ARBA00012438"/>
    </source>
</evidence>
<keyword evidence="5" id="KW-0547">Nucleotide-binding</keyword>
<dbReference type="GO" id="GO:0000155">
    <property type="term" value="F:phosphorelay sensor kinase activity"/>
    <property type="evidence" value="ECO:0007669"/>
    <property type="project" value="InterPro"/>
</dbReference>
<dbReference type="Proteomes" id="UP000572635">
    <property type="component" value="Unassembled WGS sequence"/>
</dbReference>
<dbReference type="EMBL" id="JACHDB010000001">
    <property type="protein sequence ID" value="MBB5432519.1"/>
    <property type="molecule type" value="Genomic_DNA"/>
</dbReference>
<keyword evidence="12" id="KW-1185">Reference proteome</keyword>
<keyword evidence="7" id="KW-0067">ATP-binding</keyword>
<organism evidence="11 12">
    <name type="scientific">Nocardiopsis composta</name>
    <dbReference type="NCBI Taxonomy" id="157465"/>
    <lineage>
        <taxon>Bacteria</taxon>
        <taxon>Bacillati</taxon>
        <taxon>Actinomycetota</taxon>
        <taxon>Actinomycetes</taxon>
        <taxon>Streptosporangiales</taxon>
        <taxon>Nocardiopsidaceae</taxon>
        <taxon>Nocardiopsis</taxon>
    </lineage>
</organism>
<dbReference type="SMART" id="SM00387">
    <property type="entry name" value="HATPase_c"/>
    <property type="match status" value="1"/>
</dbReference>
<keyword evidence="4" id="KW-0808">Transferase</keyword>
<keyword evidence="6 11" id="KW-0418">Kinase</keyword>
<comment type="caution">
    <text evidence="11">The sequence shown here is derived from an EMBL/GenBank/DDBJ whole genome shotgun (WGS) entry which is preliminary data.</text>
</comment>
<dbReference type="InterPro" id="IPR036890">
    <property type="entry name" value="HATPase_C_sf"/>
</dbReference>
<evidence type="ECO:0000256" key="7">
    <source>
        <dbReference type="ARBA" id="ARBA00022840"/>
    </source>
</evidence>
<evidence type="ECO:0000256" key="1">
    <source>
        <dbReference type="ARBA" id="ARBA00000085"/>
    </source>
</evidence>
<proteinExistence type="predicted"/>
<dbReference type="SUPFAM" id="SSF55874">
    <property type="entry name" value="ATPase domain of HSP90 chaperone/DNA topoisomerase II/histidine kinase"/>
    <property type="match status" value="1"/>
</dbReference>
<comment type="catalytic activity">
    <reaction evidence="1">
        <text>ATP + protein L-histidine = ADP + protein N-phospho-L-histidine.</text>
        <dbReference type="EC" id="2.7.13.3"/>
    </reaction>
</comment>
<dbReference type="RefSeq" id="WP_184392078.1">
    <property type="nucleotide sequence ID" value="NZ_BAAAJD010000043.1"/>
</dbReference>
<dbReference type="PANTHER" id="PTHR24421:SF10">
    <property type="entry name" value="NITRATE_NITRITE SENSOR PROTEIN NARQ"/>
    <property type="match status" value="1"/>
</dbReference>
<dbReference type="PANTHER" id="PTHR24421">
    <property type="entry name" value="NITRATE/NITRITE SENSOR PROTEIN NARX-RELATED"/>
    <property type="match status" value="1"/>
</dbReference>
<dbReference type="EC" id="2.7.13.3" evidence="2"/>
<dbReference type="InterPro" id="IPR050482">
    <property type="entry name" value="Sensor_HK_TwoCompSys"/>
</dbReference>
<dbReference type="Pfam" id="PF07730">
    <property type="entry name" value="HisKA_3"/>
    <property type="match status" value="1"/>
</dbReference>
<evidence type="ECO:0000256" key="5">
    <source>
        <dbReference type="ARBA" id="ARBA00022741"/>
    </source>
</evidence>
<gene>
    <name evidence="11" type="ORF">HDA36_002603</name>
</gene>
<dbReference type="Gene3D" id="3.30.565.10">
    <property type="entry name" value="Histidine kinase-like ATPase, C-terminal domain"/>
    <property type="match status" value="1"/>
</dbReference>
<dbReference type="CDD" id="cd16917">
    <property type="entry name" value="HATPase_UhpB-NarQ-NarX-like"/>
    <property type="match status" value="1"/>
</dbReference>
<evidence type="ECO:0000313" key="11">
    <source>
        <dbReference type="EMBL" id="MBB5432519.1"/>
    </source>
</evidence>
<evidence type="ECO:0000313" key="12">
    <source>
        <dbReference type="Proteomes" id="UP000572635"/>
    </source>
</evidence>
<evidence type="ECO:0000256" key="9">
    <source>
        <dbReference type="SAM" id="MobiDB-lite"/>
    </source>
</evidence>
<dbReference type="InterPro" id="IPR011712">
    <property type="entry name" value="Sig_transdc_His_kin_sub3_dim/P"/>
</dbReference>
<reference evidence="11 12" key="1">
    <citation type="submission" date="2020-08" db="EMBL/GenBank/DDBJ databases">
        <title>Sequencing the genomes of 1000 actinobacteria strains.</title>
        <authorList>
            <person name="Klenk H.-P."/>
        </authorList>
    </citation>
    <scope>NUCLEOTIDE SEQUENCE [LARGE SCALE GENOMIC DNA]</scope>
    <source>
        <strain evidence="11 12">DSM 44551</strain>
    </source>
</reference>
<evidence type="ECO:0000256" key="6">
    <source>
        <dbReference type="ARBA" id="ARBA00022777"/>
    </source>
</evidence>
<accession>A0A7W8VE34</accession>
<dbReference type="GO" id="GO:0005524">
    <property type="term" value="F:ATP binding"/>
    <property type="evidence" value="ECO:0007669"/>
    <property type="project" value="UniProtKB-KW"/>
</dbReference>